<evidence type="ECO:0000313" key="3">
    <source>
        <dbReference type="Proteomes" id="UP000698222"/>
    </source>
</evidence>
<gene>
    <name evidence="2" type="ORF">JOF44_002203</name>
</gene>
<feature type="transmembrane region" description="Helical" evidence="1">
    <location>
        <begin position="109"/>
        <end position="127"/>
    </location>
</feature>
<protein>
    <submittedName>
        <fullName evidence="2">Membrane associated rhomboid family serine protease</fullName>
    </submittedName>
</protein>
<feature type="transmembrane region" description="Helical" evidence="1">
    <location>
        <begin position="20"/>
        <end position="40"/>
    </location>
</feature>
<dbReference type="GO" id="GO:0008233">
    <property type="term" value="F:peptidase activity"/>
    <property type="evidence" value="ECO:0007669"/>
    <property type="project" value="UniProtKB-KW"/>
</dbReference>
<evidence type="ECO:0000313" key="2">
    <source>
        <dbReference type="EMBL" id="MBP2409300.1"/>
    </source>
</evidence>
<dbReference type="RefSeq" id="WP_209891020.1">
    <property type="nucleotide sequence ID" value="NZ_BAAAJV010000014.1"/>
</dbReference>
<feature type="transmembrane region" description="Helical" evidence="1">
    <location>
        <begin position="82"/>
        <end position="103"/>
    </location>
</feature>
<keyword evidence="2" id="KW-0645">Protease</keyword>
<evidence type="ECO:0000256" key="1">
    <source>
        <dbReference type="SAM" id="Phobius"/>
    </source>
</evidence>
<proteinExistence type="predicted"/>
<keyword evidence="1" id="KW-0472">Membrane</keyword>
<keyword evidence="3" id="KW-1185">Reference proteome</keyword>
<name>A0ABS4YKI0_9MICO</name>
<dbReference type="EMBL" id="JAGIOC010000001">
    <property type="protein sequence ID" value="MBP2409300.1"/>
    <property type="molecule type" value="Genomic_DNA"/>
</dbReference>
<dbReference type="GO" id="GO:0006508">
    <property type="term" value="P:proteolysis"/>
    <property type="evidence" value="ECO:0007669"/>
    <property type="project" value="UniProtKB-KW"/>
</dbReference>
<dbReference type="Proteomes" id="UP000698222">
    <property type="component" value="Unassembled WGS sequence"/>
</dbReference>
<reference evidence="2 3" key="1">
    <citation type="submission" date="2021-03" db="EMBL/GenBank/DDBJ databases">
        <title>Sequencing the genomes of 1000 actinobacteria strains.</title>
        <authorList>
            <person name="Klenk H.-P."/>
        </authorList>
    </citation>
    <scope>NUCLEOTIDE SEQUENCE [LARGE SCALE GENOMIC DNA]</scope>
    <source>
        <strain evidence="2 3">DSM 14564</strain>
    </source>
</reference>
<sequence>MQASDLDRGARRAARATERIPLSLHLVASALAALGALAMLDALPLPSDLDTGIGALLIAAATLLVAGAVRHHGRTGLRALSFDLPSAAMLGLVIVWSLMVLLVPDDSPIALRALVGLGFGVVFLLVLRWEDRGLVRQVSRERSLRPHV</sequence>
<comment type="caution">
    <text evidence="2">The sequence shown here is derived from an EMBL/GenBank/DDBJ whole genome shotgun (WGS) entry which is preliminary data.</text>
</comment>
<keyword evidence="2" id="KW-0378">Hydrolase</keyword>
<feature type="transmembrane region" description="Helical" evidence="1">
    <location>
        <begin position="52"/>
        <end position="70"/>
    </location>
</feature>
<accession>A0ABS4YKI0</accession>
<keyword evidence="1" id="KW-1133">Transmembrane helix</keyword>
<organism evidence="2 3">
    <name type="scientific">Brachybacterium fresconis</name>
    <dbReference type="NCBI Taxonomy" id="173363"/>
    <lineage>
        <taxon>Bacteria</taxon>
        <taxon>Bacillati</taxon>
        <taxon>Actinomycetota</taxon>
        <taxon>Actinomycetes</taxon>
        <taxon>Micrococcales</taxon>
        <taxon>Dermabacteraceae</taxon>
        <taxon>Brachybacterium</taxon>
    </lineage>
</organism>
<keyword evidence="1" id="KW-0812">Transmembrane</keyword>